<feature type="domain" description="Protein kinase" evidence="2">
    <location>
        <begin position="332"/>
        <end position="628"/>
    </location>
</feature>
<dbReference type="InterPro" id="IPR008271">
    <property type="entry name" value="Ser/Thr_kinase_AS"/>
</dbReference>
<evidence type="ECO:0000313" key="3">
    <source>
        <dbReference type="EMBL" id="KAF0698541.1"/>
    </source>
</evidence>
<dbReference type="AlphaFoldDB" id="A0A485KRC9"/>
<dbReference type="Pfam" id="PF00069">
    <property type="entry name" value="Pkinase"/>
    <property type="match status" value="1"/>
</dbReference>
<evidence type="ECO:0000313" key="4">
    <source>
        <dbReference type="EMBL" id="VFT87708.1"/>
    </source>
</evidence>
<dbReference type="GO" id="GO:0005524">
    <property type="term" value="F:ATP binding"/>
    <property type="evidence" value="ECO:0007669"/>
    <property type="project" value="InterPro"/>
</dbReference>
<dbReference type="Proteomes" id="UP000332933">
    <property type="component" value="Unassembled WGS sequence"/>
</dbReference>
<dbReference type="OrthoDB" id="98077at2759"/>
<name>A0A485KRC9_9STRA</name>
<dbReference type="SUPFAM" id="SSF56112">
    <property type="entry name" value="Protein kinase-like (PK-like)"/>
    <property type="match status" value="1"/>
</dbReference>
<keyword evidence="5" id="KW-1185">Reference proteome</keyword>
<dbReference type="Gene3D" id="3.30.200.20">
    <property type="entry name" value="Phosphorylase Kinase, domain 1"/>
    <property type="match status" value="1"/>
</dbReference>
<organism evidence="4 5">
    <name type="scientific">Aphanomyces stellatus</name>
    <dbReference type="NCBI Taxonomy" id="120398"/>
    <lineage>
        <taxon>Eukaryota</taxon>
        <taxon>Sar</taxon>
        <taxon>Stramenopiles</taxon>
        <taxon>Oomycota</taxon>
        <taxon>Saprolegniomycetes</taxon>
        <taxon>Saprolegniales</taxon>
        <taxon>Verrucalvaceae</taxon>
        <taxon>Aphanomyces</taxon>
    </lineage>
</organism>
<evidence type="ECO:0000256" key="1">
    <source>
        <dbReference type="SAM" id="Phobius"/>
    </source>
</evidence>
<reference evidence="3" key="2">
    <citation type="submission" date="2019-06" db="EMBL/GenBank/DDBJ databases">
        <title>Genomics analysis of Aphanomyces spp. identifies a new class of oomycete effector associated with host adaptation.</title>
        <authorList>
            <person name="Gaulin E."/>
        </authorList>
    </citation>
    <scope>NUCLEOTIDE SEQUENCE</scope>
    <source>
        <strain evidence="3">CBS 578.67</strain>
    </source>
</reference>
<gene>
    <name evidence="4" type="primary">Aste57867_10840</name>
    <name evidence="3" type="ORF">As57867_010800</name>
    <name evidence="4" type="ORF">ASTE57867_10840</name>
</gene>
<dbReference type="InterPro" id="IPR000719">
    <property type="entry name" value="Prot_kinase_dom"/>
</dbReference>
<protein>
    <submittedName>
        <fullName evidence="4">Aste57867_10840 protein</fullName>
    </submittedName>
</protein>
<dbReference type="PANTHER" id="PTHR44329:SF214">
    <property type="entry name" value="PROTEIN KINASE DOMAIN-CONTAINING PROTEIN"/>
    <property type="match status" value="1"/>
</dbReference>
<keyword evidence="1" id="KW-1133">Transmembrane helix</keyword>
<dbReference type="GO" id="GO:0004674">
    <property type="term" value="F:protein serine/threonine kinase activity"/>
    <property type="evidence" value="ECO:0007669"/>
    <property type="project" value="TreeGrafter"/>
</dbReference>
<dbReference type="EMBL" id="CAADRA010005254">
    <property type="protein sequence ID" value="VFT87708.1"/>
    <property type="molecule type" value="Genomic_DNA"/>
</dbReference>
<sequence length="633" mass="69813">MRYRRRHLVLVAAAATTAHGRRSTTTEGNNTCADALAAYQSTLNTCAGATTPYTPALFCSSDTYCKVNTPLWCTVDNCTRVLVASPSLLPSNCLGSPSILPVQLCQSTCLAAWLTIQQLTSACKNASDSTTTSNCLACAYSYGNRTLLTEKCGAPDVSAWEASYNEIQAPSIAACRAAPNVAPLPPIFPFNVNLVAPKDKTSGDHMLLSSSQLFVLVVIIGLVVAVSVGILVLFQYRKCRSVQKRASLIQRRASMRCSVQLAPGLSGGGAAARGSHSRHHRTSIMSFEDEVPYVLPSPSDYDIILSTPKNGVIEDVRFDKKFTQFRIPLDEFTAKTPLVTGGHATIYRAQWKGRDVAIKQISPVHAKDFQALQEFMREIRLCAYFHHAHIVDFLGIAWLTLKDMSIVTEYMVHGDVHAVLRHQRTLPVGDQWLGWYARDDVAASERRPSDQFIQLGFDYRVNPSKLTIAHQVMHALAYLHSMNVVHRDIKSKNVVLNTLYTAKLCDFGISRRISSTMTANRGTIAYMAPEVFQGNKYTEKADMYSFGVFLSEMDKLDSPYVGDMDDIDPDVTFPEAMIALKVADGSLKPTFTKSMPAEILALAQRCLSFDASKRPSAPDVQTELDQLIRNHHL</sequence>
<dbReference type="Gene3D" id="1.10.510.10">
    <property type="entry name" value="Transferase(Phosphotransferase) domain 1"/>
    <property type="match status" value="1"/>
</dbReference>
<dbReference type="SMART" id="SM00220">
    <property type="entry name" value="S_TKc"/>
    <property type="match status" value="1"/>
</dbReference>
<reference evidence="4 5" key="1">
    <citation type="submission" date="2019-03" db="EMBL/GenBank/DDBJ databases">
        <authorList>
            <person name="Gaulin E."/>
            <person name="Dumas B."/>
        </authorList>
    </citation>
    <scope>NUCLEOTIDE SEQUENCE [LARGE SCALE GENOMIC DNA]</scope>
    <source>
        <strain evidence="4">CBS 568.67</strain>
    </source>
</reference>
<dbReference type="InterPro" id="IPR011009">
    <property type="entry name" value="Kinase-like_dom_sf"/>
</dbReference>
<proteinExistence type="predicted"/>
<keyword evidence="1" id="KW-0472">Membrane</keyword>
<evidence type="ECO:0000259" key="2">
    <source>
        <dbReference type="PROSITE" id="PS50011"/>
    </source>
</evidence>
<feature type="transmembrane region" description="Helical" evidence="1">
    <location>
        <begin position="213"/>
        <end position="234"/>
    </location>
</feature>
<dbReference type="PROSITE" id="PS00108">
    <property type="entry name" value="PROTEIN_KINASE_ST"/>
    <property type="match status" value="1"/>
</dbReference>
<dbReference type="InterPro" id="IPR051681">
    <property type="entry name" value="Ser/Thr_Kinases-Pseudokinases"/>
</dbReference>
<evidence type="ECO:0000313" key="5">
    <source>
        <dbReference type="Proteomes" id="UP000332933"/>
    </source>
</evidence>
<dbReference type="EMBL" id="VJMH01005233">
    <property type="protein sequence ID" value="KAF0698541.1"/>
    <property type="molecule type" value="Genomic_DNA"/>
</dbReference>
<dbReference type="PANTHER" id="PTHR44329">
    <property type="entry name" value="SERINE/THREONINE-PROTEIN KINASE TNNI3K-RELATED"/>
    <property type="match status" value="1"/>
</dbReference>
<keyword evidence="1" id="KW-0812">Transmembrane</keyword>
<dbReference type="PROSITE" id="PS50011">
    <property type="entry name" value="PROTEIN_KINASE_DOM"/>
    <property type="match status" value="1"/>
</dbReference>
<accession>A0A485KRC9</accession>